<feature type="transmembrane region" description="Helical" evidence="10">
    <location>
        <begin position="71"/>
        <end position="93"/>
    </location>
</feature>
<feature type="domain" description="ABC transmembrane type-1" evidence="12">
    <location>
        <begin position="31"/>
        <end position="313"/>
    </location>
</feature>
<dbReference type="InterPro" id="IPR003593">
    <property type="entry name" value="AAA+_ATPase"/>
</dbReference>
<reference evidence="13" key="2">
    <citation type="submission" date="2020-09" db="EMBL/GenBank/DDBJ databases">
        <authorList>
            <person name="Sun Q."/>
            <person name="Zhou Y."/>
        </authorList>
    </citation>
    <scope>NUCLEOTIDE SEQUENCE</scope>
    <source>
        <strain evidence="13">CGMCC 1.16067</strain>
    </source>
</reference>
<evidence type="ECO:0000256" key="5">
    <source>
        <dbReference type="ARBA" id="ARBA00022692"/>
    </source>
</evidence>
<organism evidence="13 14">
    <name type="scientific">Marmoricola endophyticus</name>
    <dbReference type="NCBI Taxonomy" id="2040280"/>
    <lineage>
        <taxon>Bacteria</taxon>
        <taxon>Bacillati</taxon>
        <taxon>Actinomycetota</taxon>
        <taxon>Actinomycetes</taxon>
        <taxon>Propionibacteriales</taxon>
        <taxon>Nocardioidaceae</taxon>
        <taxon>Marmoricola</taxon>
    </lineage>
</organism>
<dbReference type="InterPro" id="IPR036640">
    <property type="entry name" value="ABC1_TM_sf"/>
</dbReference>
<dbReference type="InterPro" id="IPR011527">
    <property type="entry name" value="ABC1_TM_dom"/>
</dbReference>
<dbReference type="PROSITE" id="PS50893">
    <property type="entry name" value="ABC_TRANSPORTER_2"/>
    <property type="match status" value="1"/>
</dbReference>
<dbReference type="PROSITE" id="PS50929">
    <property type="entry name" value="ABC_TM1F"/>
    <property type="match status" value="1"/>
</dbReference>
<keyword evidence="5 10" id="KW-0812">Transmembrane</keyword>
<evidence type="ECO:0000313" key="13">
    <source>
        <dbReference type="EMBL" id="GGF55046.1"/>
    </source>
</evidence>
<dbReference type="Gene3D" id="1.20.1560.10">
    <property type="entry name" value="ABC transporter type 1, transmembrane domain"/>
    <property type="match status" value="1"/>
</dbReference>
<dbReference type="AlphaFoldDB" id="A0A917F788"/>
<dbReference type="GO" id="GO:0015421">
    <property type="term" value="F:ABC-type oligopeptide transporter activity"/>
    <property type="evidence" value="ECO:0007669"/>
    <property type="project" value="TreeGrafter"/>
</dbReference>
<reference evidence="13" key="1">
    <citation type="journal article" date="2014" name="Int. J. Syst. Evol. Microbiol.">
        <title>Complete genome sequence of Corynebacterium casei LMG S-19264T (=DSM 44701T), isolated from a smear-ripened cheese.</title>
        <authorList>
            <consortium name="US DOE Joint Genome Institute (JGI-PGF)"/>
            <person name="Walter F."/>
            <person name="Albersmeier A."/>
            <person name="Kalinowski J."/>
            <person name="Ruckert C."/>
        </authorList>
    </citation>
    <scope>NUCLEOTIDE SEQUENCE</scope>
    <source>
        <strain evidence="13">CGMCC 1.16067</strain>
    </source>
</reference>
<evidence type="ECO:0000256" key="6">
    <source>
        <dbReference type="ARBA" id="ARBA00022741"/>
    </source>
</evidence>
<comment type="subcellular location">
    <subcellularLocation>
        <location evidence="1">Cell membrane</location>
        <topology evidence="1">Multi-pass membrane protein</topology>
    </subcellularLocation>
</comment>
<protein>
    <submittedName>
        <fullName evidence="13">ABC transporter permease</fullName>
    </submittedName>
</protein>
<keyword evidence="8 10" id="KW-1133">Transmembrane helix</keyword>
<dbReference type="GO" id="GO:0005886">
    <property type="term" value="C:plasma membrane"/>
    <property type="evidence" value="ECO:0007669"/>
    <property type="project" value="UniProtKB-SubCell"/>
</dbReference>
<comment type="caution">
    <text evidence="13">The sequence shown here is derived from an EMBL/GenBank/DDBJ whole genome shotgun (WGS) entry which is preliminary data.</text>
</comment>
<sequence length="579" mass="59627">MSARELLPTATGRDTARLAWTLVRRRPGAVWLTLLAFVGAGAAGVVPVWLIGQVVDAAFGEDASTGTVVRAALGIAVSAVVWGALTAVAIAALTRAVAPALATLREDVLDRALHLPSQRVEAAGVGDVVARVGDDVRTLTESLDEAVPALLTALVTIVFTVGGLFGLDWRLGVAGLASAPAYVLAVRWYLPLSLPWYQRERIAEGERAQALVTGMQGAATLRAFGREDRALAAIDRSSRGAVEITVGVYRLLTRFGARLNGSELLGLTAVLLAGFWTVRAGGTVGEATAAALFFHRLFNPIGAVVHTFDTVQSSGAALARLAGVAGLPVAPAPAQAPAEGDLTLAGLRHAYEPGHDVLADVSLVLAAGERVAVVGATGAGKSTLGAVVAGAVSPTAGRVHLGAWELTAAAEADVRRRVALVTQEVHVFAGSVRDNLGLAAPDAPDDALLEALDRVGARRWVGALPTGLDTVVGEHGHPLTAAQAQQLALARVLLRDPVLVVLDEATAEAGSAGARDLDAATDAVVAGRTALVVAHRLDQARAADRVLVMEAGRVVEQGPHDDLLTAGGRYAALWAAWSR</sequence>
<evidence type="ECO:0000313" key="14">
    <source>
        <dbReference type="Proteomes" id="UP000649179"/>
    </source>
</evidence>
<name>A0A917F788_9ACTN</name>
<evidence type="ECO:0000256" key="3">
    <source>
        <dbReference type="ARBA" id="ARBA00022475"/>
    </source>
</evidence>
<evidence type="ECO:0000259" key="12">
    <source>
        <dbReference type="PROSITE" id="PS50929"/>
    </source>
</evidence>
<dbReference type="SMART" id="SM00382">
    <property type="entry name" value="AAA"/>
    <property type="match status" value="1"/>
</dbReference>
<evidence type="ECO:0000256" key="9">
    <source>
        <dbReference type="ARBA" id="ARBA00023136"/>
    </source>
</evidence>
<keyword evidence="6" id="KW-0547">Nucleotide-binding</keyword>
<feature type="transmembrane region" description="Helical" evidence="10">
    <location>
        <begin position="29"/>
        <end position="51"/>
    </location>
</feature>
<dbReference type="FunFam" id="3.40.50.300:FF:001001">
    <property type="entry name" value="Multidrug ABC transporter ATP-binding protein"/>
    <property type="match status" value="1"/>
</dbReference>
<dbReference type="GO" id="GO:0005524">
    <property type="term" value="F:ATP binding"/>
    <property type="evidence" value="ECO:0007669"/>
    <property type="project" value="UniProtKB-KW"/>
</dbReference>
<evidence type="ECO:0000256" key="2">
    <source>
        <dbReference type="ARBA" id="ARBA00022448"/>
    </source>
</evidence>
<evidence type="ECO:0000256" key="8">
    <source>
        <dbReference type="ARBA" id="ARBA00022989"/>
    </source>
</evidence>
<feature type="domain" description="ABC transporter" evidence="11">
    <location>
        <begin position="342"/>
        <end position="576"/>
    </location>
</feature>
<keyword evidence="3" id="KW-1003">Cell membrane</keyword>
<dbReference type="PANTHER" id="PTHR43394:SF1">
    <property type="entry name" value="ATP-BINDING CASSETTE SUB-FAMILY B MEMBER 10, MITOCHONDRIAL"/>
    <property type="match status" value="1"/>
</dbReference>
<dbReference type="Pfam" id="PF00664">
    <property type="entry name" value="ABC_membrane"/>
    <property type="match status" value="1"/>
</dbReference>
<keyword evidence="9 10" id="KW-0472">Membrane</keyword>
<dbReference type="CDD" id="cd07346">
    <property type="entry name" value="ABC_6TM_exporters"/>
    <property type="match status" value="1"/>
</dbReference>
<dbReference type="Pfam" id="PF00005">
    <property type="entry name" value="ABC_tran"/>
    <property type="match status" value="1"/>
</dbReference>
<evidence type="ECO:0000256" key="1">
    <source>
        <dbReference type="ARBA" id="ARBA00004651"/>
    </source>
</evidence>
<dbReference type="InterPro" id="IPR027417">
    <property type="entry name" value="P-loop_NTPase"/>
</dbReference>
<feature type="transmembrane region" description="Helical" evidence="10">
    <location>
        <begin position="146"/>
        <end position="165"/>
    </location>
</feature>
<dbReference type="InterPro" id="IPR039421">
    <property type="entry name" value="Type_1_exporter"/>
</dbReference>
<dbReference type="Gene3D" id="3.40.50.300">
    <property type="entry name" value="P-loop containing nucleotide triphosphate hydrolases"/>
    <property type="match status" value="1"/>
</dbReference>
<dbReference type="PANTHER" id="PTHR43394">
    <property type="entry name" value="ATP-DEPENDENT PERMEASE MDL1, MITOCHONDRIAL"/>
    <property type="match status" value="1"/>
</dbReference>
<keyword evidence="2" id="KW-0813">Transport</keyword>
<proteinExistence type="predicted"/>
<keyword evidence="7" id="KW-0067">ATP-binding</keyword>
<evidence type="ECO:0000256" key="4">
    <source>
        <dbReference type="ARBA" id="ARBA00022519"/>
    </source>
</evidence>
<dbReference type="InterPro" id="IPR003439">
    <property type="entry name" value="ABC_transporter-like_ATP-bd"/>
</dbReference>
<evidence type="ECO:0000256" key="10">
    <source>
        <dbReference type="SAM" id="Phobius"/>
    </source>
</evidence>
<gene>
    <name evidence="13" type="ORF">GCM10011519_31180</name>
</gene>
<dbReference type="RefSeq" id="WP_188780606.1">
    <property type="nucleotide sequence ID" value="NZ_BMKQ01000001.1"/>
</dbReference>
<evidence type="ECO:0000256" key="7">
    <source>
        <dbReference type="ARBA" id="ARBA00022840"/>
    </source>
</evidence>
<keyword evidence="14" id="KW-1185">Reference proteome</keyword>
<accession>A0A917F788</accession>
<dbReference type="EMBL" id="BMKQ01000001">
    <property type="protein sequence ID" value="GGF55046.1"/>
    <property type="molecule type" value="Genomic_DNA"/>
</dbReference>
<evidence type="ECO:0000259" key="11">
    <source>
        <dbReference type="PROSITE" id="PS50893"/>
    </source>
</evidence>
<keyword evidence="4" id="KW-0997">Cell inner membrane</keyword>
<dbReference type="SUPFAM" id="SSF52540">
    <property type="entry name" value="P-loop containing nucleoside triphosphate hydrolases"/>
    <property type="match status" value="1"/>
</dbReference>
<dbReference type="Proteomes" id="UP000649179">
    <property type="component" value="Unassembled WGS sequence"/>
</dbReference>
<dbReference type="GO" id="GO:0016887">
    <property type="term" value="F:ATP hydrolysis activity"/>
    <property type="evidence" value="ECO:0007669"/>
    <property type="project" value="InterPro"/>
</dbReference>
<dbReference type="SUPFAM" id="SSF90123">
    <property type="entry name" value="ABC transporter transmembrane region"/>
    <property type="match status" value="1"/>
</dbReference>